<evidence type="ECO:0000313" key="1">
    <source>
        <dbReference type="EMBL" id="CAG8732563.1"/>
    </source>
</evidence>
<dbReference type="AlphaFoldDB" id="A0A9N9IEC0"/>
<proteinExistence type="predicted"/>
<organism evidence="1 2">
    <name type="scientific">Funneliformis mosseae</name>
    <name type="common">Endomycorrhizal fungus</name>
    <name type="synonym">Glomus mosseae</name>
    <dbReference type="NCBI Taxonomy" id="27381"/>
    <lineage>
        <taxon>Eukaryota</taxon>
        <taxon>Fungi</taxon>
        <taxon>Fungi incertae sedis</taxon>
        <taxon>Mucoromycota</taxon>
        <taxon>Glomeromycotina</taxon>
        <taxon>Glomeromycetes</taxon>
        <taxon>Glomerales</taxon>
        <taxon>Glomeraceae</taxon>
        <taxon>Funneliformis</taxon>
    </lineage>
</organism>
<name>A0A9N9IEC0_FUNMO</name>
<dbReference type="Proteomes" id="UP000789375">
    <property type="component" value="Unassembled WGS sequence"/>
</dbReference>
<protein>
    <submittedName>
        <fullName evidence="1">11522_t:CDS:1</fullName>
    </submittedName>
</protein>
<accession>A0A9N9IEC0</accession>
<dbReference type="EMBL" id="CAJVPP010017444">
    <property type="protein sequence ID" value="CAG8732563.1"/>
    <property type="molecule type" value="Genomic_DNA"/>
</dbReference>
<comment type="caution">
    <text evidence="1">The sequence shown here is derived from an EMBL/GenBank/DDBJ whole genome shotgun (WGS) entry which is preliminary data.</text>
</comment>
<reference evidence="1" key="1">
    <citation type="submission" date="2021-06" db="EMBL/GenBank/DDBJ databases">
        <authorList>
            <person name="Kallberg Y."/>
            <person name="Tangrot J."/>
            <person name="Rosling A."/>
        </authorList>
    </citation>
    <scope>NUCLEOTIDE SEQUENCE</scope>
    <source>
        <strain evidence="1">87-6 pot B 2015</strain>
    </source>
</reference>
<evidence type="ECO:0000313" key="2">
    <source>
        <dbReference type="Proteomes" id="UP000789375"/>
    </source>
</evidence>
<keyword evidence="2" id="KW-1185">Reference proteome</keyword>
<feature type="non-terminal residue" evidence="1">
    <location>
        <position position="149"/>
    </location>
</feature>
<sequence length="149" mass="16640">LLKTVHIITRKFVFGSTILNIKLILTASVSQHSTRRLGYRECLEQEISKVPGFTKTRSHNSTTSTGTDDKYPLEYFVINYTYSVYPSEFCGKGVPEGVTIPEKQSLNGWTKIAEIQRRRQLLSIEGGGVSLNWVDKDSGNTGVLLQGPM</sequence>
<gene>
    <name evidence="1" type="ORF">FMOSSE_LOCUS15714</name>
</gene>